<dbReference type="CDD" id="cd02503">
    <property type="entry name" value="MobA"/>
    <property type="match status" value="1"/>
</dbReference>
<keyword evidence="1 8" id="KW-0963">Cytoplasm</keyword>
<comment type="subcellular location">
    <subcellularLocation>
        <location evidence="8">Cytoplasm</location>
    </subcellularLocation>
</comment>
<evidence type="ECO:0000256" key="7">
    <source>
        <dbReference type="ARBA" id="ARBA00023150"/>
    </source>
</evidence>
<keyword evidence="3 8" id="KW-0479">Metal-binding</keyword>
<keyword evidence="10" id="KW-0548">Nucleotidyltransferase</keyword>
<evidence type="ECO:0000313" key="11">
    <source>
        <dbReference type="Proteomes" id="UP000319931"/>
    </source>
</evidence>
<comment type="subunit">
    <text evidence="8">Monomer.</text>
</comment>
<dbReference type="AlphaFoldDB" id="A0A502G006"/>
<gene>
    <name evidence="8" type="primary">mobA</name>
    <name evidence="10" type="ORF">EAH76_07335</name>
</gene>
<evidence type="ECO:0000256" key="3">
    <source>
        <dbReference type="ARBA" id="ARBA00022723"/>
    </source>
</evidence>
<evidence type="ECO:0000256" key="2">
    <source>
        <dbReference type="ARBA" id="ARBA00022679"/>
    </source>
</evidence>
<feature type="binding site" evidence="8">
    <location>
        <position position="20"/>
    </location>
    <ligand>
        <name>GTP</name>
        <dbReference type="ChEBI" id="CHEBI:37565"/>
    </ligand>
</feature>
<dbReference type="InterPro" id="IPR029044">
    <property type="entry name" value="Nucleotide-diphossugar_trans"/>
</dbReference>
<dbReference type="InterPro" id="IPR013482">
    <property type="entry name" value="Molybde_CF_guanTrfase"/>
</dbReference>
<comment type="catalytic activity">
    <reaction evidence="8">
        <text>Mo-molybdopterin + GTP + H(+) = Mo-molybdopterin guanine dinucleotide + diphosphate</text>
        <dbReference type="Rhea" id="RHEA:34243"/>
        <dbReference type="ChEBI" id="CHEBI:15378"/>
        <dbReference type="ChEBI" id="CHEBI:33019"/>
        <dbReference type="ChEBI" id="CHEBI:37565"/>
        <dbReference type="ChEBI" id="CHEBI:71302"/>
        <dbReference type="ChEBI" id="CHEBI:71310"/>
        <dbReference type="EC" id="2.7.7.77"/>
    </reaction>
</comment>
<feature type="domain" description="MobA-like NTP transferase" evidence="9">
    <location>
        <begin position="5"/>
        <end position="112"/>
    </location>
</feature>
<evidence type="ECO:0000256" key="8">
    <source>
        <dbReference type="HAMAP-Rule" id="MF_00316"/>
    </source>
</evidence>
<evidence type="ECO:0000256" key="5">
    <source>
        <dbReference type="ARBA" id="ARBA00022842"/>
    </source>
</evidence>
<protein>
    <recommendedName>
        <fullName evidence="8">Molybdenum cofactor guanylyltransferase</fullName>
        <shortName evidence="8">MoCo guanylyltransferase</shortName>
        <ecNumber evidence="8">2.7.7.77</ecNumber>
    </recommendedName>
    <alternativeName>
        <fullName evidence="8">GTP:molybdopterin guanylyltransferase</fullName>
    </alternativeName>
    <alternativeName>
        <fullName evidence="8">Mo-MPT guanylyltransferase</fullName>
    </alternativeName>
    <alternativeName>
        <fullName evidence="8">Molybdopterin guanylyltransferase</fullName>
    </alternativeName>
    <alternativeName>
        <fullName evidence="8">Molybdopterin-guanine dinucleotide synthase</fullName>
        <shortName evidence="8">MGD synthase</shortName>
    </alternativeName>
</protein>
<dbReference type="GO" id="GO:0046872">
    <property type="term" value="F:metal ion binding"/>
    <property type="evidence" value="ECO:0007669"/>
    <property type="project" value="UniProtKB-KW"/>
</dbReference>
<evidence type="ECO:0000313" key="10">
    <source>
        <dbReference type="EMBL" id="TPG54463.1"/>
    </source>
</evidence>
<keyword evidence="6 8" id="KW-0342">GTP-binding</keyword>
<keyword evidence="4 8" id="KW-0547">Nucleotide-binding</keyword>
<dbReference type="HAMAP" id="MF_00316">
    <property type="entry name" value="MobA"/>
    <property type="match status" value="1"/>
</dbReference>
<reference evidence="10 11" key="1">
    <citation type="journal article" date="2019" name="Environ. Microbiol.">
        <title>Species interactions and distinct microbial communities in high Arctic permafrost affected cryosols are associated with the CH4 and CO2 gas fluxes.</title>
        <authorList>
            <person name="Altshuler I."/>
            <person name="Hamel J."/>
            <person name="Turney S."/>
            <person name="Magnuson E."/>
            <person name="Levesque R."/>
            <person name="Greer C."/>
            <person name="Whyte L.G."/>
        </authorList>
    </citation>
    <scope>NUCLEOTIDE SEQUENCE [LARGE SCALE GENOMIC DNA]</scope>
    <source>
        <strain evidence="10 11">E6.1</strain>
    </source>
</reference>
<comment type="domain">
    <text evidence="8">The N-terminal domain determines nucleotide recognition and specific binding, while the C-terminal domain determines the specific binding to the target protein.</text>
</comment>
<dbReference type="RefSeq" id="WP_140849592.1">
    <property type="nucleotide sequence ID" value="NZ_RCZC01000002.1"/>
</dbReference>
<comment type="cofactor">
    <cofactor evidence="8">
        <name>Mg(2+)</name>
        <dbReference type="ChEBI" id="CHEBI:18420"/>
    </cofactor>
</comment>
<dbReference type="GO" id="GO:0005737">
    <property type="term" value="C:cytoplasm"/>
    <property type="evidence" value="ECO:0007669"/>
    <property type="project" value="UniProtKB-SubCell"/>
</dbReference>
<dbReference type="GO" id="GO:0005525">
    <property type="term" value="F:GTP binding"/>
    <property type="evidence" value="ECO:0007669"/>
    <property type="project" value="UniProtKB-UniRule"/>
</dbReference>
<dbReference type="SUPFAM" id="SSF53448">
    <property type="entry name" value="Nucleotide-diphospho-sugar transferases"/>
    <property type="match status" value="1"/>
</dbReference>
<comment type="similarity">
    <text evidence="8">Belongs to the MobA family.</text>
</comment>
<organism evidence="10 11">
    <name type="scientific">Sphingomonas glacialis</name>
    <dbReference type="NCBI Taxonomy" id="658225"/>
    <lineage>
        <taxon>Bacteria</taxon>
        <taxon>Pseudomonadati</taxon>
        <taxon>Pseudomonadota</taxon>
        <taxon>Alphaproteobacteria</taxon>
        <taxon>Sphingomonadales</taxon>
        <taxon>Sphingomonadaceae</taxon>
        <taxon>Sphingomonas</taxon>
    </lineage>
</organism>
<feature type="binding site" evidence="8">
    <location>
        <position position="95"/>
    </location>
    <ligand>
        <name>GTP</name>
        <dbReference type="ChEBI" id="CHEBI:37565"/>
    </ligand>
</feature>
<keyword evidence="11" id="KW-1185">Reference proteome</keyword>
<sequence>MTVLGAILAGGQATRFGSDKALALLDGQTLIAHAAAALRAATDAVIVCGRAAGPEGIAAVPDWPAPDLGPLGGLCAALRHAEAHGHDGVLSIGCDTPFLPSELVERLVAGGEARFLRQAPIIGYWPVALAEGLSQHLAQGADRAVYRWASRAGAVAIDAGGDLPNINHVADLARLADRAE</sequence>
<comment type="caution">
    <text evidence="8">Lacks conserved residue(s) required for the propagation of feature annotation.</text>
</comment>
<dbReference type="PANTHER" id="PTHR19136:SF81">
    <property type="entry name" value="MOLYBDENUM COFACTOR GUANYLYLTRANSFERASE"/>
    <property type="match status" value="1"/>
</dbReference>
<dbReference type="InterPro" id="IPR025877">
    <property type="entry name" value="MobA-like_NTP_Trfase"/>
</dbReference>
<dbReference type="Pfam" id="PF12804">
    <property type="entry name" value="NTP_transf_3"/>
    <property type="match status" value="1"/>
</dbReference>
<dbReference type="EC" id="2.7.7.77" evidence="8"/>
<comment type="caution">
    <text evidence="10">The sequence shown here is derived from an EMBL/GenBank/DDBJ whole genome shotgun (WGS) entry which is preliminary data.</text>
</comment>
<accession>A0A502G006</accession>
<feature type="binding site" evidence="8">
    <location>
        <position position="95"/>
    </location>
    <ligand>
        <name>Mg(2+)</name>
        <dbReference type="ChEBI" id="CHEBI:18420"/>
    </ligand>
</feature>
<feature type="binding site" evidence="8">
    <location>
        <begin position="8"/>
        <end position="10"/>
    </location>
    <ligand>
        <name>GTP</name>
        <dbReference type="ChEBI" id="CHEBI:37565"/>
    </ligand>
</feature>
<feature type="binding site" evidence="8">
    <location>
        <position position="62"/>
    </location>
    <ligand>
        <name>GTP</name>
        <dbReference type="ChEBI" id="CHEBI:37565"/>
    </ligand>
</feature>
<evidence type="ECO:0000256" key="4">
    <source>
        <dbReference type="ARBA" id="ARBA00022741"/>
    </source>
</evidence>
<keyword evidence="7 8" id="KW-0501">Molybdenum cofactor biosynthesis</keyword>
<evidence type="ECO:0000256" key="1">
    <source>
        <dbReference type="ARBA" id="ARBA00022490"/>
    </source>
</evidence>
<evidence type="ECO:0000256" key="6">
    <source>
        <dbReference type="ARBA" id="ARBA00023134"/>
    </source>
</evidence>
<keyword evidence="2 8" id="KW-0808">Transferase</keyword>
<dbReference type="OrthoDB" id="9788394at2"/>
<name>A0A502G006_9SPHN</name>
<dbReference type="GO" id="GO:0061603">
    <property type="term" value="F:molybdenum cofactor guanylyltransferase activity"/>
    <property type="evidence" value="ECO:0007669"/>
    <property type="project" value="UniProtKB-EC"/>
</dbReference>
<proteinExistence type="inferred from homology"/>
<dbReference type="Proteomes" id="UP000319931">
    <property type="component" value="Unassembled WGS sequence"/>
</dbReference>
<dbReference type="GO" id="GO:0006777">
    <property type="term" value="P:Mo-molybdopterin cofactor biosynthetic process"/>
    <property type="evidence" value="ECO:0007669"/>
    <property type="project" value="UniProtKB-KW"/>
</dbReference>
<evidence type="ECO:0000259" key="9">
    <source>
        <dbReference type="Pfam" id="PF12804"/>
    </source>
</evidence>
<dbReference type="Gene3D" id="3.90.550.10">
    <property type="entry name" value="Spore Coat Polysaccharide Biosynthesis Protein SpsA, Chain A"/>
    <property type="match status" value="1"/>
</dbReference>
<dbReference type="PANTHER" id="PTHR19136">
    <property type="entry name" value="MOLYBDENUM COFACTOR GUANYLYLTRANSFERASE"/>
    <property type="match status" value="1"/>
</dbReference>
<comment type="function">
    <text evidence="8">Transfers a GMP moiety from GTP to Mo-molybdopterin (Mo-MPT) cofactor (Moco or molybdenum cofactor) to form Mo-molybdopterin guanine dinucleotide (Mo-MGD) cofactor.</text>
</comment>
<keyword evidence="5 8" id="KW-0460">Magnesium</keyword>
<dbReference type="EMBL" id="RCZC01000002">
    <property type="protein sequence ID" value="TPG54463.1"/>
    <property type="molecule type" value="Genomic_DNA"/>
</dbReference>